<accession>A0A921Q1M9</accession>
<reference evidence="1" key="1">
    <citation type="journal article" date="2019" name="BMC Genomics">
        <title>A new reference genome for Sorghum bicolor reveals high levels of sequence similarity between sweet and grain genotypes: implications for the genetics of sugar metabolism.</title>
        <authorList>
            <person name="Cooper E.A."/>
            <person name="Brenton Z.W."/>
            <person name="Flinn B.S."/>
            <person name="Jenkins J."/>
            <person name="Shu S."/>
            <person name="Flowers D."/>
            <person name="Luo F."/>
            <person name="Wang Y."/>
            <person name="Xia P."/>
            <person name="Barry K."/>
            <person name="Daum C."/>
            <person name="Lipzen A."/>
            <person name="Yoshinaga Y."/>
            <person name="Schmutz J."/>
            <person name="Saski C."/>
            <person name="Vermerris W."/>
            <person name="Kresovich S."/>
        </authorList>
    </citation>
    <scope>NUCLEOTIDE SEQUENCE</scope>
</reference>
<comment type="caution">
    <text evidence="1">The sequence shown here is derived from an EMBL/GenBank/DDBJ whole genome shotgun (WGS) entry which is preliminary data.</text>
</comment>
<protein>
    <submittedName>
        <fullName evidence="1">Uncharacterized protein</fullName>
    </submittedName>
</protein>
<gene>
    <name evidence="1" type="ORF">BDA96_10G122700</name>
</gene>
<sequence>MTSSSRVDAVLGSCTGALADCGLCTGFCSAPRYAGCTAPCPIEPGTSTLVAMLAML</sequence>
<evidence type="ECO:0000313" key="2">
    <source>
        <dbReference type="Proteomes" id="UP000807115"/>
    </source>
</evidence>
<evidence type="ECO:0000313" key="1">
    <source>
        <dbReference type="EMBL" id="KAG0513677.1"/>
    </source>
</evidence>
<dbReference type="Proteomes" id="UP000807115">
    <property type="component" value="Chromosome 10"/>
</dbReference>
<dbReference type="EMBL" id="CM027689">
    <property type="protein sequence ID" value="KAG0513677.1"/>
    <property type="molecule type" value="Genomic_DNA"/>
</dbReference>
<proteinExistence type="predicted"/>
<dbReference type="AlphaFoldDB" id="A0A921Q1M9"/>
<reference evidence="1" key="2">
    <citation type="submission" date="2020-10" db="EMBL/GenBank/DDBJ databases">
        <authorList>
            <person name="Cooper E.A."/>
            <person name="Brenton Z.W."/>
            <person name="Flinn B.S."/>
            <person name="Jenkins J."/>
            <person name="Shu S."/>
            <person name="Flowers D."/>
            <person name="Luo F."/>
            <person name="Wang Y."/>
            <person name="Xia P."/>
            <person name="Barry K."/>
            <person name="Daum C."/>
            <person name="Lipzen A."/>
            <person name="Yoshinaga Y."/>
            <person name="Schmutz J."/>
            <person name="Saski C."/>
            <person name="Vermerris W."/>
            <person name="Kresovich S."/>
        </authorList>
    </citation>
    <scope>NUCLEOTIDE SEQUENCE</scope>
</reference>
<name>A0A921Q1M9_SORBI</name>
<organism evidence="1 2">
    <name type="scientific">Sorghum bicolor</name>
    <name type="common">Sorghum</name>
    <name type="synonym">Sorghum vulgare</name>
    <dbReference type="NCBI Taxonomy" id="4558"/>
    <lineage>
        <taxon>Eukaryota</taxon>
        <taxon>Viridiplantae</taxon>
        <taxon>Streptophyta</taxon>
        <taxon>Embryophyta</taxon>
        <taxon>Tracheophyta</taxon>
        <taxon>Spermatophyta</taxon>
        <taxon>Magnoliopsida</taxon>
        <taxon>Liliopsida</taxon>
        <taxon>Poales</taxon>
        <taxon>Poaceae</taxon>
        <taxon>PACMAD clade</taxon>
        <taxon>Panicoideae</taxon>
        <taxon>Andropogonodae</taxon>
        <taxon>Andropogoneae</taxon>
        <taxon>Sorghinae</taxon>
        <taxon>Sorghum</taxon>
    </lineage>
</organism>